<evidence type="ECO:0000256" key="1">
    <source>
        <dbReference type="ARBA" id="ARBA00022723"/>
    </source>
</evidence>
<feature type="zinc finger region" description="C3H1-type" evidence="4">
    <location>
        <begin position="60"/>
        <end position="87"/>
    </location>
</feature>
<evidence type="ECO:0000259" key="6">
    <source>
        <dbReference type="PROSITE" id="PS50103"/>
    </source>
</evidence>
<dbReference type="SMART" id="SM00356">
    <property type="entry name" value="ZnF_C3H1"/>
    <property type="match status" value="1"/>
</dbReference>
<feature type="domain" description="C3H1-type" evidence="6">
    <location>
        <begin position="60"/>
        <end position="87"/>
    </location>
</feature>
<evidence type="ECO:0000313" key="8">
    <source>
        <dbReference type="Proteomes" id="UP000298416"/>
    </source>
</evidence>
<comment type="caution">
    <text evidence="7">The sequence shown here is derived from an EMBL/GenBank/DDBJ whole genome shotgun (WGS) entry which is preliminary data.</text>
</comment>
<evidence type="ECO:0000256" key="5">
    <source>
        <dbReference type="SAM" id="MobiDB-lite"/>
    </source>
</evidence>
<feature type="region of interest" description="Disordered" evidence="5">
    <location>
        <begin position="1"/>
        <end position="51"/>
    </location>
</feature>
<dbReference type="AlphaFoldDB" id="A0A8X8YBJ6"/>
<reference evidence="7" key="1">
    <citation type="submission" date="2018-01" db="EMBL/GenBank/DDBJ databases">
        <authorList>
            <person name="Mao J.F."/>
        </authorList>
    </citation>
    <scope>NUCLEOTIDE SEQUENCE</scope>
    <source>
        <strain evidence="7">Huo1</strain>
        <tissue evidence="7">Leaf</tissue>
    </source>
</reference>
<reference evidence="7" key="2">
    <citation type="submission" date="2020-08" db="EMBL/GenBank/DDBJ databases">
        <title>Plant Genome Project.</title>
        <authorList>
            <person name="Zhang R.-G."/>
        </authorList>
    </citation>
    <scope>NUCLEOTIDE SEQUENCE</scope>
    <source>
        <strain evidence="7">Huo1</strain>
        <tissue evidence="7">Leaf</tissue>
    </source>
</reference>
<evidence type="ECO:0000313" key="7">
    <source>
        <dbReference type="EMBL" id="KAG6429990.1"/>
    </source>
</evidence>
<evidence type="ECO:0000256" key="2">
    <source>
        <dbReference type="ARBA" id="ARBA00022771"/>
    </source>
</evidence>
<keyword evidence="2 4" id="KW-0863">Zinc-finger</keyword>
<dbReference type="InterPro" id="IPR036855">
    <property type="entry name" value="Znf_CCCH_sf"/>
</dbReference>
<keyword evidence="8" id="KW-1185">Reference proteome</keyword>
<proteinExistence type="predicted"/>
<dbReference type="Gene3D" id="4.10.1000.10">
    <property type="entry name" value="Zinc finger, CCCH-type"/>
    <property type="match status" value="1"/>
</dbReference>
<organism evidence="7">
    <name type="scientific">Salvia splendens</name>
    <name type="common">Scarlet sage</name>
    <dbReference type="NCBI Taxonomy" id="180675"/>
    <lineage>
        <taxon>Eukaryota</taxon>
        <taxon>Viridiplantae</taxon>
        <taxon>Streptophyta</taxon>
        <taxon>Embryophyta</taxon>
        <taxon>Tracheophyta</taxon>
        <taxon>Spermatophyta</taxon>
        <taxon>Magnoliopsida</taxon>
        <taxon>eudicotyledons</taxon>
        <taxon>Gunneridae</taxon>
        <taxon>Pentapetalae</taxon>
        <taxon>asterids</taxon>
        <taxon>lamiids</taxon>
        <taxon>Lamiales</taxon>
        <taxon>Lamiaceae</taxon>
        <taxon>Nepetoideae</taxon>
        <taxon>Mentheae</taxon>
        <taxon>Salviinae</taxon>
        <taxon>Salvia</taxon>
        <taxon>Salvia subgen. Calosphace</taxon>
        <taxon>core Calosphace</taxon>
    </lineage>
</organism>
<dbReference type="EMBL" id="PNBA02000003">
    <property type="protein sequence ID" value="KAG6429990.1"/>
    <property type="molecule type" value="Genomic_DNA"/>
</dbReference>
<name>A0A8X8YBJ6_SALSN</name>
<keyword evidence="1 4" id="KW-0479">Metal-binding</keyword>
<dbReference type="SUPFAM" id="SSF90229">
    <property type="entry name" value="CCCH zinc finger"/>
    <property type="match status" value="1"/>
</dbReference>
<dbReference type="InterPro" id="IPR000571">
    <property type="entry name" value="Znf_CCCH"/>
</dbReference>
<keyword evidence="3 4" id="KW-0862">Zinc</keyword>
<sequence>MNRDDDSQISGPVNFGGKIAYDHRPQPRNPNHQQPFSDHGFKRPRPRTPLTVNRSKLSIPYKSEMCNLFQMGKCYYGENCHFAHNLRQIRGLEGVAMAEPFSERRRFFSGGRGCNYHPYQSFGRDEGGLNRVSGGWRGLAAALMGRSVPMLMGKKFTVGSYFGERFAYLTCVLDLLSSTSEYCLNQHIVSVEFLLLVPHYNYGSKLMLVDLVFHRIFGSFLFFGASELQLPGYYAEMVRRRDSRSMLDSLPTFAGSCKMGIETAKEEGGVHIMKWDIEKISEVYADWVGVGHDIHVSLSAVRR</sequence>
<dbReference type="Proteomes" id="UP000298416">
    <property type="component" value="Unassembled WGS sequence"/>
</dbReference>
<evidence type="ECO:0000256" key="4">
    <source>
        <dbReference type="PROSITE-ProRule" id="PRU00723"/>
    </source>
</evidence>
<accession>A0A8X8YBJ6</accession>
<dbReference type="GO" id="GO:0008270">
    <property type="term" value="F:zinc ion binding"/>
    <property type="evidence" value="ECO:0007669"/>
    <property type="project" value="UniProtKB-KW"/>
</dbReference>
<gene>
    <name evidence="7" type="ORF">SASPL_108049</name>
</gene>
<evidence type="ECO:0000256" key="3">
    <source>
        <dbReference type="ARBA" id="ARBA00022833"/>
    </source>
</evidence>
<protein>
    <recommendedName>
        <fullName evidence="6">C3H1-type domain-containing protein</fullName>
    </recommendedName>
</protein>
<dbReference type="PROSITE" id="PS50103">
    <property type="entry name" value="ZF_C3H1"/>
    <property type="match status" value="1"/>
</dbReference>